<feature type="binding site" evidence="6">
    <location>
        <position position="169"/>
    </location>
    <ligand>
        <name>Na(+)</name>
        <dbReference type="ChEBI" id="CHEBI:29101"/>
        <label>1</label>
    </ligand>
</feature>
<evidence type="ECO:0000256" key="2">
    <source>
        <dbReference type="ARBA" id="ARBA00022448"/>
    </source>
</evidence>
<evidence type="ECO:0000256" key="3">
    <source>
        <dbReference type="ARBA" id="ARBA00022692"/>
    </source>
</evidence>
<feature type="binding site" evidence="6">
    <location>
        <position position="168"/>
    </location>
    <ligand>
        <name>Na(+)</name>
        <dbReference type="ChEBI" id="CHEBI:29101"/>
        <label>1</label>
    </ligand>
</feature>
<dbReference type="Proteomes" id="UP000269396">
    <property type="component" value="Unassembled WGS sequence"/>
</dbReference>
<evidence type="ECO:0000256" key="4">
    <source>
        <dbReference type="ARBA" id="ARBA00022989"/>
    </source>
</evidence>
<feature type="binding site" evidence="6">
    <location>
        <position position="166"/>
    </location>
    <ligand>
        <name>Na(+)</name>
        <dbReference type="ChEBI" id="CHEBI:29101"/>
        <label>1</label>
    </ligand>
</feature>
<comment type="subcellular location">
    <subcellularLocation>
        <location evidence="1">Membrane</location>
        <topology evidence="1">Multi-pass membrane protein</topology>
    </subcellularLocation>
</comment>
<protein>
    <submittedName>
        <fullName evidence="7">Uncharacterized protein</fullName>
    </submittedName>
</protein>
<evidence type="ECO:0000256" key="6">
    <source>
        <dbReference type="PIRSR" id="PIRSR600175-1"/>
    </source>
</evidence>
<organism evidence="7 8">
    <name type="scientific">Schistosoma mattheei</name>
    <dbReference type="NCBI Taxonomy" id="31246"/>
    <lineage>
        <taxon>Eukaryota</taxon>
        <taxon>Metazoa</taxon>
        <taxon>Spiralia</taxon>
        <taxon>Lophotrochozoa</taxon>
        <taxon>Platyhelminthes</taxon>
        <taxon>Trematoda</taxon>
        <taxon>Digenea</taxon>
        <taxon>Strigeidida</taxon>
        <taxon>Schistosomatoidea</taxon>
        <taxon>Schistosomatidae</taxon>
        <taxon>Schistosoma</taxon>
    </lineage>
</organism>
<proteinExistence type="predicted"/>
<gene>
    <name evidence="7" type="ORF">SMTD_LOCUS8304</name>
</gene>
<keyword evidence="6" id="KW-0915">Sodium</keyword>
<dbReference type="PROSITE" id="PS50267">
    <property type="entry name" value="NA_NEUROTRAN_SYMP_3"/>
    <property type="match status" value="1"/>
</dbReference>
<keyword evidence="8" id="KW-1185">Reference proteome</keyword>
<reference evidence="7 8" key="1">
    <citation type="submission" date="2018-11" db="EMBL/GenBank/DDBJ databases">
        <authorList>
            <consortium name="Pathogen Informatics"/>
        </authorList>
    </citation>
    <scope>NUCLEOTIDE SEQUENCE [LARGE SCALE GENOMIC DNA]</scope>
    <source>
        <strain>Denwood</strain>
        <strain evidence="8">Zambia</strain>
    </source>
</reference>
<dbReference type="GO" id="GO:0046872">
    <property type="term" value="F:metal ion binding"/>
    <property type="evidence" value="ECO:0007669"/>
    <property type="project" value="UniProtKB-KW"/>
</dbReference>
<keyword evidence="3" id="KW-0812">Transmembrane</keyword>
<dbReference type="STRING" id="31246.A0A183P1R8"/>
<dbReference type="Pfam" id="PF00209">
    <property type="entry name" value="SNF"/>
    <property type="match status" value="1"/>
</dbReference>
<sequence>MNHNTSTTCSNFINQLEQQQTYYIHDCRLRTQSKYCLPSEIDQNKLETRIVIDEINHNQPNYLLSSQFQQPLEQNLNVFSRQDNDLMSMSSEKLDIPLKSHTTVDKLHTNLSNDLIYDNDNKCITVKCENLGNNNEIESTNLDNVIQGKKRETWDSKIDFLLAVIGFAVDLGNIWRFPFICYRNGGDLRVQLDDLDIADDLALLSHTQQQIQEKTTSVSAAPSSVGLNIHKGKSKILRYNTAFNNRITHDGEDLEDVKTVTYLGSIIDEHCGSDADLKARIGKARVAYLQLKNIWNSKQLTTNTKVRIFNTYFKTVLLYGAIYAKYFGSVGQTLSATTYCGKEQTRSQRRKSGRSALSE</sequence>
<accession>A0A183P1R8</accession>
<keyword evidence="6" id="KW-0479">Metal-binding</keyword>
<keyword evidence="2" id="KW-0813">Transport</keyword>
<dbReference type="InterPro" id="IPR037272">
    <property type="entry name" value="SNS_sf"/>
</dbReference>
<dbReference type="InterPro" id="IPR045609">
    <property type="entry name" value="DUF6451"/>
</dbReference>
<dbReference type="PANTHER" id="PTHR47027:SF25">
    <property type="entry name" value="REVERSE TRANSCRIPTASE DOMAIN-CONTAINING PROTEIN"/>
    <property type="match status" value="1"/>
</dbReference>
<dbReference type="GO" id="GO:0016020">
    <property type="term" value="C:membrane"/>
    <property type="evidence" value="ECO:0007669"/>
    <property type="project" value="UniProtKB-SubCell"/>
</dbReference>
<dbReference type="SUPFAM" id="SSF161070">
    <property type="entry name" value="SNF-like"/>
    <property type="match status" value="1"/>
</dbReference>
<keyword evidence="4" id="KW-1133">Transmembrane helix</keyword>
<evidence type="ECO:0000256" key="5">
    <source>
        <dbReference type="ARBA" id="ARBA00023136"/>
    </source>
</evidence>
<evidence type="ECO:0000313" key="8">
    <source>
        <dbReference type="Proteomes" id="UP000269396"/>
    </source>
</evidence>
<dbReference type="AlphaFoldDB" id="A0A183P1R8"/>
<feature type="binding site" evidence="6">
    <location>
        <position position="173"/>
    </location>
    <ligand>
        <name>Na(+)</name>
        <dbReference type="ChEBI" id="CHEBI:29101"/>
        <label>1</label>
    </ligand>
</feature>
<evidence type="ECO:0000313" key="7">
    <source>
        <dbReference type="EMBL" id="VDP44004.1"/>
    </source>
</evidence>
<dbReference type="Pfam" id="PF20049">
    <property type="entry name" value="DUF6451"/>
    <property type="match status" value="1"/>
</dbReference>
<dbReference type="EMBL" id="UZAL01028834">
    <property type="protein sequence ID" value="VDP44004.1"/>
    <property type="molecule type" value="Genomic_DNA"/>
</dbReference>
<dbReference type="InterPro" id="IPR000175">
    <property type="entry name" value="Na/ntran_symport"/>
</dbReference>
<dbReference type="PANTHER" id="PTHR47027">
    <property type="entry name" value="REVERSE TRANSCRIPTASE DOMAIN-CONTAINING PROTEIN"/>
    <property type="match status" value="1"/>
</dbReference>
<name>A0A183P1R8_9TREM</name>
<evidence type="ECO:0000256" key="1">
    <source>
        <dbReference type="ARBA" id="ARBA00004141"/>
    </source>
</evidence>
<keyword evidence="5" id="KW-0472">Membrane</keyword>